<dbReference type="InterPro" id="IPR013785">
    <property type="entry name" value="Aldolase_TIM"/>
</dbReference>
<dbReference type="Gene3D" id="3.20.20.70">
    <property type="entry name" value="Aldolase class I"/>
    <property type="match status" value="1"/>
</dbReference>
<dbReference type="PANTHER" id="PTHR32179">
    <property type="entry name" value="NICOTINATE-NUCLEOTIDE PYROPHOSPHORYLASE [CARBOXYLATING]"/>
    <property type="match status" value="1"/>
</dbReference>
<evidence type="ECO:0000313" key="8">
    <source>
        <dbReference type="EMBL" id="MBN2965145.1"/>
    </source>
</evidence>
<organism evidence="8 9">
    <name type="scientific">Sulfurospirillum tamanense</name>
    <dbReference type="NCBI Taxonomy" id="2813362"/>
    <lineage>
        <taxon>Bacteria</taxon>
        <taxon>Pseudomonadati</taxon>
        <taxon>Campylobacterota</taxon>
        <taxon>Epsilonproteobacteria</taxon>
        <taxon>Campylobacterales</taxon>
        <taxon>Sulfurospirillaceae</taxon>
        <taxon>Sulfurospirillum</taxon>
    </lineage>
</organism>
<dbReference type="PIRSF" id="PIRSF006250">
    <property type="entry name" value="NadC_ModD"/>
    <property type="match status" value="1"/>
</dbReference>
<comment type="caution">
    <text evidence="8">The sequence shown here is derived from an EMBL/GenBank/DDBJ whole genome shotgun (WGS) entry which is preliminary data.</text>
</comment>
<keyword evidence="4 5" id="KW-0808">Transferase</keyword>
<comment type="similarity">
    <text evidence="1 5">Belongs to the NadC/ModD family.</text>
</comment>
<dbReference type="PANTHER" id="PTHR32179:SF4">
    <property type="entry name" value="PYROPHOSPHORYLASE MODD-RELATED"/>
    <property type="match status" value="1"/>
</dbReference>
<dbReference type="NCBIfam" id="TIGR01334">
    <property type="entry name" value="modD"/>
    <property type="match status" value="1"/>
</dbReference>
<dbReference type="InterPro" id="IPR027277">
    <property type="entry name" value="NadC/ModD"/>
</dbReference>
<evidence type="ECO:0000256" key="4">
    <source>
        <dbReference type="ARBA" id="ARBA00022679"/>
    </source>
</evidence>
<accession>A0ABS2WUF7</accession>
<dbReference type="InterPro" id="IPR006242">
    <property type="entry name" value="ModD"/>
</dbReference>
<name>A0ABS2WUF7_9BACT</name>
<evidence type="ECO:0000259" key="7">
    <source>
        <dbReference type="Pfam" id="PF02749"/>
    </source>
</evidence>
<keyword evidence="9" id="KW-1185">Reference proteome</keyword>
<dbReference type="InterPro" id="IPR036068">
    <property type="entry name" value="Nicotinate_pribotase-like_C"/>
</dbReference>
<dbReference type="InterPro" id="IPR022412">
    <property type="entry name" value="Quinolinate_PRibosylTrfase_N"/>
</dbReference>
<dbReference type="InterPro" id="IPR002638">
    <property type="entry name" value="Quinolinate_PRibosylTrfase_C"/>
</dbReference>
<feature type="domain" description="Quinolinate phosphoribosyl transferase C-terminal" evidence="6">
    <location>
        <begin position="99"/>
        <end position="266"/>
    </location>
</feature>
<reference evidence="8 9" key="1">
    <citation type="submission" date="2021-02" db="EMBL/GenBank/DDBJ databases">
        <title>Sulfurospirillum tamanensis sp. nov.</title>
        <authorList>
            <person name="Frolova A."/>
            <person name="Merkel A."/>
            <person name="Slobodkin A."/>
        </authorList>
    </citation>
    <scope>NUCLEOTIDE SEQUENCE [LARGE SCALE GENOMIC DNA]</scope>
    <source>
        <strain evidence="8 9">T05b</strain>
    </source>
</reference>
<sequence>MGNVYVEEDVGLMDITTLGLGIGACSGVMEMRAKESLTLSGCAPVKEILQHLGLAFSFDVHEGEAVGAGERILQCIGNAKALHQAWKVSQNLLEHLSGVASYTKALVQEAKRGNADVEVVTTRKHFPGTKKMMLTAVLSGGASPHRLGLYDSVLVFAQHRVFLGDKEALARHFWELKQKFLEKKVAVEVENFQEALYFARIGADILQCEKMGEKELKRCVELKEKFPHVLISATGGINVNNAQATAACGVDLLVTSSPYFAKPKDVKVTMQPKEKR</sequence>
<keyword evidence="3 5" id="KW-0328">Glycosyltransferase</keyword>
<dbReference type="SUPFAM" id="SSF54675">
    <property type="entry name" value="Nicotinate/Quinolinate PRTase N-terminal domain-like"/>
    <property type="match status" value="1"/>
</dbReference>
<dbReference type="Gene3D" id="3.90.1170.20">
    <property type="entry name" value="Quinolinate phosphoribosyl transferase, N-terminal domain"/>
    <property type="match status" value="1"/>
</dbReference>
<dbReference type="EMBL" id="JAFHKK010000025">
    <property type="protein sequence ID" value="MBN2965145.1"/>
    <property type="molecule type" value="Genomic_DNA"/>
</dbReference>
<dbReference type="Pfam" id="PF02749">
    <property type="entry name" value="QRPTase_N"/>
    <property type="match status" value="1"/>
</dbReference>
<reference evidence="8 9" key="3">
    <citation type="submission" date="2021-02" db="EMBL/GenBank/DDBJ databases">
        <authorList>
            <person name="Merkel A.Y."/>
        </authorList>
    </citation>
    <scope>NUCLEOTIDE SEQUENCE [LARGE SCALE GENOMIC DNA]</scope>
    <source>
        <strain evidence="8 9">T05b</strain>
    </source>
</reference>
<dbReference type="Proteomes" id="UP000703590">
    <property type="component" value="Unassembled WGS sequence"/>
</dbReference>
<dbReference type="Pfam" id="PF01729">
    <property type="entry name" value="QRPTase_C"/>
    <property type="match status" value="1"/>
</dbReference>
<evidence type="ECO:0000256" key="1">
    <source>
        <dbReference type="ARBA" id="ARBA00009400"/>
    </source>
</evidence>
<dbReference type="InterPro" id="IPR037128">
    <property type="entry name" value="Quinolinate_PRibosylTase_N_sf"/>
</dbReference>
<protein>
    <recommendedName>
        <fullName evidence="2">Putative pyrophosphorylase ModD</fullName>
    </recommendedName>
</protein>
<evidence type="ECO:0000256" key="2">
    <source>
        <dbReference type="ARBA" id="ARBA00019205"/>
    </source>
</evidence>
<dbReference type="RefSeq" id="WP_205459693.1">
    <property type="nucleotide sequence ID" value="NZ_JAFHKK010000025.1"/>
</dbReference>
<dbReference type="CDD" id="cd01573">
    <property type="entry name" value="modD_like"/>
    <property type="match status" value="1"/>
</dbReference>
<dbReference type="SUPFAM" id="SSF51690">
    <property type="entry name" value="Nicotinate/Quinolinate PRTase C-terminal domain-like"/>
    <property type="match status" value="1"/>
</dbReference>
<proteinExistence type="inferred from homology"/>
<gene>
    <name evidence="8" type="primary">modD</name>
    <name evidence="8" type="ORF">JWV37_10155</name>
</gene>
<evidence type="ECO:0000256" key="3">
    <source>
        <dbReference type="ARBA" id="ARBA00022676"/>
    </source>
</evidence>
<reference evidence="9" key="2">
    <citation type="submission" date="2021-02" db="EMBL/GenBank/DDBJ databases">
        <title>Sulfurospirillum tamanensis sp. nov.</title>
        <authorList>
            <person name="Merkel A.Y."/>
        </authorList>
    </citation>
    <scope>NUCLEOTIDE SEQUENCE [LARGE SCALE GENOMIC DNA]</scope>
    <source>
        <strain evidence="9">T05b</strain>
    </source>
</reference>
<evidence type="ECO:0000256" key="5">
    <source>
        <dbReference type="PIRNR" id="PIRNR006250"/>
    </source>
</evidence>
<evidence type="ECO:0000313" key="9">
    <source>
        <dbReference type="Proteomes" id="UP000703590"/>
    </source>
</evidence>
<feature type="domain" description="Quinolinate phosphoribosyl transferase N-terminal" evidence="7">
    <location>
        <begin position="14"/>
        <end position="97"/>
    </location>
</feature>
<evidence type="ECO:0000259" key="6">
    <source>
        <dbReference type="Pfam" id="PF01729"/>
    </source>
</evidence>